<dbReference type="EMBL" id="BAAALG010000013">
    <property type="protein sequence ID" value="GAA1110621.1"/>
    <property type="molecule type" value="Genomic_DNA"/>
</dbReference>
<comment type="caution">
    <text evidence="9">The sequence shown here is derived from an EMBL/GenBank/DDBJ whole genome shotgun (WGS) entry which is preliminary data.</text>
</comment>
<proteinExistence type="predicted"/>
<feature type="transmembrane region" description="Helical" evidence="7">
    <location>
        <begin position="95"/>
        <end position="118"/>
    </location>
</feature>
<dbReference type="Proteomes" id="UP001501581">
    <property type="component" value="Unassembled WGS sequence"/>
</dbReference>
<evidence type="ECO:0000256" key="1">
    <source>
        <dbReference type="ARBA" id="ARBA00004651"/>
    </source>
</evidence>
<evidence type="ECO:0000256" key="2">
    <source>
        <dbReference type="ARBA" id="ARBA00022475"/>
    </source>
</evidence>
<evidence type="ECO:0000256" key="6">
    <source>
        <dbReference type="SAM" id="MobiDB-lite"/>
    </source>
</evidence>
<evidence type="ECO:0000313" key="9">
    <source>
        <dbReference type="EMBL" id="GAA1110621.1"/>
    </source>
</evidence>
<keyword evidence="4 7" id="KW-1133">Transmembrane helix</keyword>
<keyword evidence="3 7" id="KW-0812">Transmembrane</keyword>
<dbReference type="PANTHER" id="PTHR35007:SF3">
    <property type="entry name" value="POSSIBLE CONSERVED ALANINE RICH MEMBRANE PROTEIN"/>
    <property type="match status" value="1"/>
</dbReference>
<feature type="compositionally biased region" description="Basic and acidic residues" evidence="6">
    <location>
        <begin position="62"/>
        <end position="79"/>
    </location>
</feature>
<keyword evidence="5 7" id="KW-0472">Membrane</keyword>
<dbReference type="InterPro" id="IPR018076">
    <property type="entry name" value="T2SS_GspF_dom"/>
</dbReference>
<sequence length="276" mass="28068">MIMLAGLLVLVGVLLGAPGRWRARIARLESLGARASASGLDGPTSSVPVLSGGESALPAGRQRSDQHPARRSAERSEGVRGRRVPLAALAGGGVALAQGGAAGIACGVGLAVAVWVIAGRVEPAAERRAREQRARQLPDVVTLLGLALRSGAPVALALEQVRMARPGPAADALAEAGLALQRGVSPERAWAPLLADPAMARLARGLIRSAESGAPVAEVVARIGQELALERRMAVADRARAVGVRAALPLGVCLLPAFLLIGIVPLVAASLATLPR</sequence>
<feature type="domain" description="Type II secretion system protein GspF" evidence="8">
    <location>
        <begin position="142"/>
        <end position="262"/>
    </location>
</feature>
<keyword evidence="10" id="KW-1185">Reference proteome</keyword>
<evidence type="ECO:0000256" key="5">
    <source>
        <dbReference type="ARBA" id="ARBA00023136"/>
    </source>
</evidence>
<name>A0ABP4ELD6_9ACTN</name>
<reference evidence="10" key="1">
    <citation type="journal article" date="2019" name="Int. J. Syst. Evol. Microbiol.">
        <title>The Global Catalogue of Microorganisms (GCM) 10K type strain sequencing project: providing services to taxonomists for standard genome sequencing and annotation.</title>
        <authorList>
            <consortium name="The Broad Institute Genomics Platform"/>
            <consortium name="The Broad Institute Genome Sequencing Center for Infectious Disease"/>
            <person name="Wu L."/>
            <person name="Ma J."/>
        </authorList>
    </citation>
    <scope>NUCLEOTIDE SEQUENCE [LARGE SCALE GENOMIC DNA]</scope>
    <source>
        <strain evidence="10">JCM 13008</strain>
    </source>
</reference>
<evidence type="ECO:0000259" key="8">
    <source>
        <dbReference type="Pfam" id="PF00482"/>
    </source>
</evidence>
<evidence type="ECO:0000313" key="10">
    <source>
        <dbReference type="Proteomes" id="UP001501581"/>
    </source>
</evidence>
<comment type="subcellular location">
    <subcellularLocation>
        <location evidence="1">Cell membrane</location>
        <topology evidence="1">Multi-pass membrane protein</topology>
    </subcellularLocation>
</comment>
<feature type="region of interest" description="Disordered" evidence="6">
    <location>
        <begin position="36"/>
        <end position="79"/>
    </location>
</feature>
<feature type="transmembrane region" description="Helical" evidence="7">
    <location>
        <begin position="247"/>
        <end position="272"/>
    </location>
</feature>
<evidence type="ECO:0000256" key="3">
    <source>
        <dbReference type="ARBA" id="ARBA00022692"/>
    </source>
</evidence>
<dbReference type="Pfam" id="PF00482">
    <property type="entry name" value="T2SSF"/>
    <property type="match status" value="1"/>
</dbReference>
<dbReference type="RefSeq" id="WP_343996063.1">
    <property type="nucleotide sequence ID" value="NZ_BAAALG010000013.1"/>
</dbReference>
<gene>
    <name evidence="9" type="ORF">GCM10009668_34170</name>
</gene>
<organism evidence="9 10">
    <name type="scientific">Nocardioides dubius</name>
    <dbReference type="NCBI Taxonomy" id="317019"/>
    <lineage>
        <taxon>Bacteria</taxon>
        <taxon>Bacillati</taxon>
        <taxon>Actinomycetota</taxon>
        <taxon>Actinomycetes</taxon>
        <taxon>Propionibacteriales</taxon>
        <taxon>Nocardioidaceae</taxon>
        <taxon>Nocardioides</taxon>
    </lineage>
</organism>
<evidence type="ECO:0000256" key="4">
    <source>
        <dbReference type="ARBA" id="ARBA00022989"/>
    </source>
</evidence>
<keyword evidence="2" id="KW-1003">Cell membrane</keyword>
<accession>A0ABP4ELD6</accession>
<evidence type="ECO:0000256" key="7">
    <source>
        <dbReference type="SAM" id="Phobius"/>
    </source>
</evidence>
<dbReference type="PANTHER" id="PTHR35007">
    <property type="entry name" value="INTEGRAL MEMBRANE PROTEIN-RELATED"/>
    <property type="match status" value="1"/>
</dbReference>
<protein>
    <recommendedName>
        <fullName evidence="8">Type II secretion system protein GspF domain-containing protein</fullName>
    </recommendedName>
</protein>